<keyword evidence="2" id="KW-1185">Reference proteome</keyword>
<protein>
    <submittedName>
        <fullName evidence="1">DUF6101 family protein</fullName>
    </submittedName>
</protein>
<dbReference type="Pfam" id="PF19596">
    <property type="entry name" value="DUF6101"/>
    <property type="match status" value="1"/>
</dbReference>
<evidence type="ECO:0000313" key="2">
    <source>
        <dbReference type="Proteomes" id="UP001350748"/>
    </source>
</evidence>
<gene>
    <name evidence="1" type="ORF">V3H18_08330</name>
</gene>
<dbReference type="RefSeq" id="WP_332081559.1">
    <property type="nucleotide sequence ID" value="NZ_JAZHYN010000019.1"/>
</dbReference>
<reference evidence="1 2" key="1">
    <citation type="submission" date="2024-02" db="EMBL/GenBank/DDBJ databases">
        <authorList>
            <person name="Grouzdev D."/>
        </authorList>
    </citation>
    <scope>NUCLEOTIDE SEQUENCE [LARGE SCALE GENOMIC DNA]</scope>
    <source>
        <strain evidence="1 2">9N</strain>
    </source>
</reference>
<proteinExistence type="predicted"/>
<comment type="caution">
    <text evidence="1">The sequence shown here is derived from an EMBL/GenBank/DDBJ whole genome shotgun (WGS) entry which is preliminary data.</text>
</comment>
<dbReference type="InterPro" id="IPR046083">
    <property type="entry name" value="DUF6101"/>
</dbReference>
<name>A0ABU7XHN2_9HYPH</name>
<dbReference type="EMBL" id="JAZHYN010000019">
    <property type="protein sequence ID" value="MEF3366537.1"/>
    <property type="molecule type" value="Genomic_DNA"/>
</dbReference>
<sequence length="149" mass="16573">MVEAGNARKVQENVFIQPDWRADGGARRIRVTRDGVLIARRLSGVAMKIRVPLDAYQGVALDVLPAEDGSPLYLLSLAHRDSDFDILLCKTQDGGAVAADWKYWASWLGLPRLSAEEGVLRPLEAGAPVARRRDANVSQRRPRFLARRK</sequence>
<evidence type="ECO:0000313" key="1">
    <source>
        <dbReference type="EMBL" id="MEF3366537.1"/>
    </source>
</evidence>
<dbReference type="Proteomes" id="UP001350748">
    <property type="component" value="Unassembled WGS sequence"/>
</dbReference>
<accession>A0ABU7XHN2</accession>
<organism evidence="1 2">
    <name type="scientific">Methylocystis borbori</name>
    <dbReference type="NCBI Taxonomy" id="3118750"/>
    <lineage>
        <taxon>Bacteria</taxon>
        <taxon>Pseudomonadati</taxon>
        <taxon>Pseudomonadota</taxon>
        <taxon>Alphaproteobacteria</taxon>
        <taxon>Hyphomicrobiales</taxon>
        <taxon>Methylocystaceae</taxon>
        <taxon>Methylocystis</taxon>
    </lineage>
</organism>